<dbReference type="RefSeq" id="WP_169494212.1">
    <property type="nucleotide sequence ID" value="NZ_JABBGM010000006.1"/>
</dbReference>
<dbReference type="InterPro" id="IPR017853">
    <property type="entry name" value="GH"/>
</dbReference>
<dbReference type="GO" id="GO:0006680">
    <property type="term" value="P:glucosylceramide catabolic process"/>
    <property type="evidence" value="ECO:0007669"/>
    <property type="project" value="TreeGrafter"/>
</dbReference>
<dbReference type="Pfam" id="PF02055">
    <property type="entry name" value="Glyco_hydro_30"/>
    <property type="match status" value="1"/>
</dbReference>
<keyword evidence="7" id="KW-1185">Reference proteome</keyword>
<dbReference type="GO" id="GO:0016020">
    <property type="term" value="C:membrane"/>
    <property type="evidence" value="ECO:0007669"/>
    <property type="project" value="GOC"/>
</dbReference>
<dbReference type="InterPro" id="IPR033453">
    <property type="entry name" value="Glyco_hydro_30_TIM-barrel"/>
</dbReference>
<evidence type="ECO:0000256" key="4">
    <source>
        <dbReference type="RuleBase" id="RU361188"/>
    </source>
</evidence>
<dbReference type="GO" id="GO:0004348">
    <property type="term" value="F:glucosylceramidase activity"/>
    <property type="evidence" value="ECO:0007669"/>
    <property type="project" value="InterPro"/>
</dbReference>
<accession>A0A7Y0GAD5</accession>
<dbReference type="PANTHER" id="PTHR11069">
    <property type="entry name" value="GLUCOSYLCERAMIDASE"/>
    <property type="match status" value="1"/>
</dbReference>
<dbReference type="PROSITE" id="PS51318">
    <property type="entry name" value="TAT"/>
    <property type="match status" value="1"/>
</dbReference>
<evidence type="ECO:0000256" key="2">
    <source>
        <dbReference type="ARBA" id="ARBA00022729"/>
    </source>
</evidence>
<dbReference type="EMBL" id="JABBGM010000006">
    <property type="protein sequence ID" value="NML94940.1"/>
    <property type="molecule type" value="Genomic_DNA"/>
</dbReference>
<keyword evidence="2" id="KW-0732">Signal</keyword>
<gene>
    <name evidence="6" type="ORF">HHL27_14795</name>
</gene>
<comment type="caution">
    <text evidence="6">The sequence shown here is derived from an EMBL/GenBank/DDBJ whole genome shotgun (WGS) entry which is preliminary data.</text>
</comment>
<evidence type="ECO:0000313" key="7">
    <source>
        <dbReference type="Proteomes" id="UP000583556"/>
    </source>
</evidence>
<evidence type="ECO:0000259" key="5">
    <source>
        <dbReference type="Pfam" id="PF02055"/>
    </source>
</evidence>
<protein>
    <submittedName>
        <fullName evidence="6">Glycoside hydrolase family 30 protein</fullName>
    </submittedName>
</protein>
<keyword evidence="3 4" id="KW-0378">Hydrolase</keyword>
<evidence type="ECO:0000256" key="3">
    <source>
        <dbReference type="ARBA" id="ARBA00022801"/>
    </source>
</evidence>
<evidence type="ECO:0000256" key="1">
    <source>
        <dbReference type="ARBA" id="ARBA00005382"/>
    </source>
</evidence>
<evidence type="ECO:0000313" key="6">
    <source>
        <dbReference type="EMBL" id="NML94940.1"/>
    </source>
</evidence>
<feature type="domain" description="Glycosyl hydrolase family 30 TIM-barrel" evidence="5">
    <location>
        <begin position="84"/>
        <end position="426"/>
    </location>
</feature>
<dbReference type="PRINTS" id="PR00843">
    <property type="entry name" value="GLHYDRLASE30"/>
</dbReference>
<dbReference type="InterPro" id="IPR006311">
    <property type="entry name" value="TAT_signal"/>
</dbReference>
<sequence>MAGPGVSRREAFGLVGAGALASAVPGLAGAATGSPPHERSGPLWFSTRAGQPWRSVAVPELTAAAANPFAMSAQIRLDAPKQTIAGFGGAFSEKGWEALSALPAPARATALERLFGDDGCAFSQCRTPIGANDISRKWYSYDETPGDFALSHFSVANDRETLIPYIKAAKDLRPDLKVWASPWSPPTWMKKGGHYAQAPAWPNNPDNGIRPDQLGREGTDSFIQEDRYFETYARYFARYVEEYAKAGIRIDTVMPQNEFNSAQPFPSCTWTPEGLARFIPFVGREMDKLGVRVFFGTLERGNADLVSAVMAHPEAAAVIKGLGVQWAGKAALPALAERFPKLELWGSEQECGVGTNDWHYARYGWATIKRYFQYGASAWTYWNMAMPKGGMSGWGWPQNSLVEVDTAAGTYRLTEDYWLIRHLAAFVRPGARFVPVDSFLGFDDQLAFRNPDGSLVLVTNNAIAQPLTVRNMIGGRMLSLELAPDSLNTIVLPASMIG</sequence>
<proteinExistence type="inferred from homology"/>
<name>A0A7Y0GAD5_9SPHN</name>
<dbReference type="SUPFAM" id="SSF51445">
    <property type="entry name" value="(Trans)glycosidases"/>
    <property type="match status" value="1"/>
</dbReference>
<dbReference type="AlphaFoldDB" id="A0A7Y0GAD5"/>
<reference evidence="6 7" key="1">
    <citation type="submission" date="2020-04" db="EMBL/GenBank/DDBJ databases">
        <title>Novosphingobium sp. TW-4 isolated from soil.</title>
        <authorList>
            <person name="Dahal R.H."/>
            <person name="Chaudhary D.K."/>
        </authorList>
    </citation>
    <scope>NUCLEOTIDE SEQUENCE [LARGE SCALE GENOMIC DNA]</scope>
    <source>
        <strain evidence="6 7">TW-4</strain>
    </source>
</reference>
<dbReference type="InterPro" id="IPR001139">
    <property type="entry name" value="Glyco_hydro_30"/>
</dbReference>
<keyword evidence="4" id="KW-0326">Glycosidase</keyword>
<dbReference type="Proteomes" id="UP000583556">
    <property type="component" value="Unassembled WGS sequence"/>
</dbReference>
<organism evidence="6 7">
    <name type="scientific">Novosphingobium olei</name>
    <dbReference type="NCBI Taxonomy" id="2728851"/>
    <lineage>
        <taxon>Bacteria</taxon>
        <taxon>Pseudomonadati</taxon>
        <taxon>Pseudomonadota</taxon>
        <taxon>Alphaproteobacteria</taxon>
        <taxon>Sphingomonadales</taxon>
        <taxon>Sphingomonadaceae</taxon>
        <taxon>Novosphingobium</taxon>
    </lineage>
</organism>
<comment type="similarity">
    <text evidence="1 4">Belongs to the glycosyl hydrolase 30 family.</text>
</comment>
<dbReference type="PANTHER" id="PTHR11069:SF23">
    <property type="entry name" value="LYSOSOMAL ACID GLUCOSYLCERAMIDASE"/>
    <property type="match status" value="1"/>
</dbReference>
<dbReference type="Gene3D" id="3.20.20.80">
    <property type="entry name" value="Glycosidases"/>
    <property type="match status" value="1"/>
</dbReference>